<evidence type="ECO:0000256" key="3">
    <source>
        <dbReference type="ARBA" id="ARBA00023163"/>
    </source>
</evidence>
<dbReference type="RefSeq" id="WP_089283996.1">
    <property type="nucleotide sequence ID" value="NZ_FZOJ01000019.1"/>
</dbReference>
<dbReference type="PROSITE" id="PS50949">
    <property type="entry name" value="HTH_GNTR"/>
    <property type="match status" value="1"/>
</dbReference>
<dbReference type="InterPro" id="IPR008920">
    <property type="entry name" value="TF_FadR/GntR_C"/>
</dbReference>
<evidence type="ECO:0000259" key="4">
    <source>
        <dbReference type="PROSITE" id="PS50949"/>
    </source>
</evidence>
<evidence type="ECO:0000256" key="1">
    <source>
        <dbReference type="ARBA" id="ARBA00023015"/>
    </source>
</evidence>
<protein>
    <submittedName>
        <fullName evidence="5">Transcriptional regulator, GntR family</fullName>
    </submittedName>
</protein>
<feature type="domain" description="HTH gntR-type" evidence="4">
    <location>
        <begin position="2"/>
        <end position="70"/>
    </location>
</feature>
<dbReference type="SMART" id="SM00895">
    <property type="entry name" value="FCD"/>
    <property type="match status" value="1"/>
</dbReference>
<proteinExistence type="predicted"/>
<gene>
    <name evidence="5" type="ORF">SAMN05446037_101922</name>
</gene>
<dbReference type="PANTHER" id="PTHR43537:SF5">
    <property type="entry name" value="UXU OPERON TRANSCRIPTIONAL REGULATOR"/>
    <property type="match status" value="1"/>
</dbReference>
<keyword evidence="3" id="KW-0804">Transcription</keyword>
<keyword evidence="1" id="KW-0805">Transcription regulation</keyword>
<evidence type="ECO:0000313" key="5">
    <source>
        <dbReference type="EMBL" id="SNS73871.1"/>
    </source>
</evidence>
<dbReference type="Pfam" id="PF07729">
    <property type="entry name" value="FCD"/>
    <property type="match status" value="1"/>
</dbReference>
<dbReference type="Gene3D" id="1.20.120.530">
    <property type="entry name" value="GntR ligand-binding domain-like"/>
    <property type="match status" value="1"/>
</dbReference>
<dbReference type="OrthoDB" id="9799482at2"/>
<dbReference type="InterPro" id="IPR036390">
    <property type="entry name" value="WH_DNA-bd_sf"/>
</dbReference>
<evidence type="ECO:0000256" key="2">
    <source>
        <dbReference type="ARBA" id="ARBA00023125"/>
    </source>
</evidence>
<dbReference type="CDD" id="cd07377">
    <property type="entry name" value="WHTH_GntR"/>
    <property type="match status" value="1"/>
</dbReference>
<dbReference type="Gene3D" id="1.10.10.10">
    <property type="entry name" value="Winged helix-like DNA-binding domain superfamily/Winged helix DNA-binding domain"/>
    <property type="match status" value="1"/>
</dbReference>
<evidence type="ECO:0000313" key="6">
    <source>
        <dbReference type="Proteomes" id="UP000198304"/>
    </source>
</evidence>
<accession>A0A239GY73</accession>
<dbReference type="GO" id="GO:0003677">
    <property type="term" value="F:DNA binding"/>
    <property type="evidence" value="ECO:0007669"/>
    <property type="project" value="UniProtKB-KW"/>
</dbReference>
<dbReference type="Pfam" id="PF00392">
    <property type="entry name" value="GntR"/>
    <property type="match status" value="1"/>
</dbReference>
<dbReference type="EMBL" id="FZOJ01000019">
    <property type="protein sequence ID" value="SNS73871.1"/>
    <property type="molecule type" value="Genomic_DNA"/>
</dbReference>
<dbReference type="PANTHER" id="PTHR43537">
    <property type="entry name" value="TRANSCRIPTIONAL REGULATOR, GNTR FAMILY"/>
    <property type="match status" value="1"/>
</dbReference>
<dbReference type="SMART" id="SM00345">
    <property type="entry name" value="HTH_GNTR"/>
    <property type="match status" value="1"/>
</dbReference>
<name>A0A239GY73_9FIRM</name>
<dbReference type="PRINTS" id="PR00035">
    <property type="entry name" value="HTHGNTR"/>
</dbReference>
<dbReference type="SUPFAM" id="SSF46785">
    <property type="entry name" value="Winged helix' DNA-binding domain"/>
    <property type="match status" value="1"/>
</dbReference>
<dbReference type="SUPFAM" id="SSF48008">
    <property type="entry name" value="GntR ligand-binding domain-like"/>
    <property type="match status" value="1"/>
</dbReference>
<reference evidence="5 6" key="1">
    <citation type="submission" date="2017-06" db="EMBL/GenBank/DDBJ databases">
        <authorList>
            <person name="Kim H.J."/>
            <person name="Triplett B.A."/>
        </authorList>
    </citation>
    <scope>NUCLEOTIDE SEQUENCE [LARGE SCALE GENOMIC DNA]</scope>
    <source>
        <strain evidence="5 6">SCA</strain>
    </source>
</reference>
<dbReference type="InterPro" id="IPR036388">
    <property type="entry name" value="WH-like_DNA-bd_sf"/>
</dbReference>
<sequence length="223" mass="25751">MSSISDEIYSNIKNQIIVGKLNPGDKLPTENEMCKIWNTSRVSVREAMERLVALGILRKVRGGGTYVNQPDPSIFLDPLLPFVIFREEKIIDILKFRSIIEIGSAKLCAENRDEENLRNLRSYLDVMEKNIGRSSEFVEADLEFHMEIARGSKNPINVKINEMLRHIMRKHQMTLNNILGISTSIKEHKNIYIAIEERNSKLAEHFIEKHILRAISDMGRLDY</sequence>
<dbReference type="InterPro" id="IPR000524">
    <property type="entry name" value="Tscrpt_reg_HTH_GntR"/>
</dbReference>
<organism evidence="5 6">
    <name type="scientific">Anaerovirgula multivorans</name>
    <dbReference type="NCBI Taxonomy" id="312168"/>
    <lineage>
        <taxon>Bacteria</taxon>
        <taxon>Bacillati</taxon>
        <taxon>Bacillota</taxon>
        <taxon>Clostridia</taxon>
        <taxon>Peptostreptococcales</taxon>
        <taxon>Natronincolaceae</taxon>
        <taxon>Anaerovirgula</taxon>
    </lineage>
</organism>
<dbReference type="GO" id="GO:0003700">
    <property type="term" value="F:DNA-binding transcription factor activity"/>
    <property type="evidence" value="ECO:0007669"/>
    <property type="project" value="InterPro"/>
</dbReference>
<dbReference type="AlphaFoldDB" id="A0A239GY73"/>
<dbReference type="Proteomes" id="UP000198304">
    <property type="component" value="Unassembled WGS sequence"/>
</dbReference>
<keyword evidence="2" id="KW-0238">DNA-binding</keyword>
<keyword evidence="6" id="KW-1185">Reference proteome</keyword>
<dbReference type="InterPro" id="IPR011711">
    <property type="entry name" value="GntR_C"/>
</dbReference>